<dbReference type="GO" id="GO:0003824">
    <property type="term" value="F:catalytic activity"/>
    <property type="evidence" value="ECO:0007669"/>
    <property type="project" value="InterPro"/>
</dbReference>
<evidence type="ECO:0000259" key="1">
    <source>
        <dbReference type="Pfam" id="PF01425"/>
    </source>
</evidence>
<dbReference type="AlphaFoldDB" id="A0A382U926"/>
<accession>A0A382U926</accession>
<dbReference type="SUPFAM" id="SSF75304">
    <property type="entry name" value="Amidase signature (AS) enzymes"/>
    <property type="match status" value="1"/>
</dbReference>
<dbReference type="Gene3D" id="3.90.1300.10">
    <property type="entry name" value="Amidase signature (AS) domain"/>
    <property type="match status" value="1"/>
</dbReference>
<dbReference type="InterPro" id="IPR000120">
    <property type="entry name" value="Amidase"/>
</dbReference>
<dbReference type="PANTHER" id="PTHR11895:SF7">
    <property type="entry name" value="GLUTAMYL-TRNA(GLN) AMIDOTRANSFERASE SUBUNIT A, MITOCHONDRIAL"/>
    <property type="match status" value="1"/>
</dbReference>
<feature type="domain" description="Amidase" evidence="1">
    <location>
        <begin position="2"/>
        <end position="221"/>
    </location>
</feature>
<reference evidence="2" key="1">
    <citation type="submission" date="2018-05" db="EMBL/GenBank/DDBJ databases">
        <authorList>
            <person name="Lanie J.A."/>
            <person name="Ng W.-L."/>
            <person name="Kazmierczak K.M."/>
            <person name="Andrzejewski T.M."/>
            <person name="Davidsen T.M."/>
            <person name="Wayne K.J."/>
            <person name="Tettelin H."/>
            <person name="Glass J.I."/>
            <person name="Rusch D."/>
            <person name="Podicherti R."/>
            <person name="Tsui H.-C.T."/>
            <person name="Winkler M.E."/>
        </authorList>
    </citation>
    <scope>NUCLEOTIDE SEQUENCE</scope>
</reference>
<dbReference type="InterPro" id="IPR036928">
    <property type="entry name" value="AS_sf"/>
</dbReference>
<evidence type="ECO:0000313" key="2">
    <source>
        <dbReference type="EMBL" id="SVD30271.1"/>
    </source>
</evidence>
<dbReference type="InterPro" id="IPR023631">
    <property type="entry name" value="Amidase_dom"/>
</dbReference>
<dbReference type="EMBL" id="UINC01142124">
    <property type="protein sequence ID" value="SVD30271.1"/>
    <property type="molecule type" value="Genomic_DNA"/>
</dbReference>
<protein>
    <recommendedName>
        <fullName evidence="1">Amidase domain-containing protein</fullName>
    </recommendedName>
</protein>
<proteinExistence type="predicted"/>
<organism evidence="2">
    <name type="scientific">marine metagenome</name>
    <dbReference type="NCBI Taxonomy" id="408172"/>
    <lineage>
        <taxon>unclassified sequences</taxon>
        <taxon>metagenomes</taxon>
        <taxon>ecological metagenomes</taxon>
    </lineage>
</organism>
<sequence length="240" mass="25986">MLTVIANPDTRDWHALPYDDTNYSTTIDGNIHGLKVAFSPTLGLDVEVNAEVAEAVSNATQQLSDLGASVETIDLNWPIPPRDIIQILFTCSAAKFISMLTDEQQDQIEPTLLAMAAEGKKLDMMSLKTAELDRTANGIYMNHVLAKYDVLLSPTLPVVAFDAGKPCPDSYSENPFGWIPFTPPFNLTGQPAASIPCGFSQSGLPVGLQIVGPMHGDSMVLNVSRAFECAYPFADKRPVL</sequence>
<dbReference type="PANTHER" id="PTHR11895">
    <property type="entry name" value="TRANSAMIDASE"/>
    <property type="match status" value="1"/>
</dbReference>
<dbReference type="Pfam" id="PF01425">
    <property type="entry name" value="Amidase"/>
    <property type="match status" value="1"/>
</dbReference>
<gene>
    <name evidence="2" type="ORF">METZ01_LOCUS383125</name>
</gene>
<name>A0A382U926_9ZZZZ</name>